<comment type="cofactor">
    <cofactor evidence="1">
        <name>pyridoxal 5'-phosphate</name>
        <dbReference type="ChEBI" id="CHEBI:597326"/>
    </cofactor>
</comment>
<keyword evidence="6" id="KW-0408">Iron</keyword>
<evidence type="ECO:0000313" key="10">
    <source>
        <dbReference type="EMBL" id="TWJ15141.1"/>
    </source>
</evidence>
<dbReference type="GO" id="GO:0031071">
    <property type="term" value="F:cysteine desulfurase activity"/>
    <property type="evidence" value="ECO:0007669"/>
    <property type="project" value="UniProtKB-EC"/>
</dbReference>
<reference evidence="10 11" key="1">
    <citation type="journal article" date="2013" name="Stand. Genomic Sci.">
        <title>Genomic Encyclopedia of Type Strains, Phase I: The one thousand microbial genomes (KMG-I) project.</title>
        <authorList>
            <person name="Kyrpides N.C."/>
            <person name="Woyke T."/>
            <person name="Eisen J.A."/>
            <person name="Garrity G."/>
            <person name="Lilburn T.G."/>
            <person name="Beck B.J."/>
            <person name="Whitman W.B."/>
            <person name="Hugenholtz P."/>
            <person name="Klenk H.P."/>
        </authorList>
    </citation>
    <scope>NUCLEOTIDE SEQUENCE [LARGE SCALE GENOMIC DNA]</scope>
    <source>
        <strain evidence="10 11">DSM 45044</strain>
    </source>
</reference>
<dbReference type="SUPFAM" id="SSF53383">
    <property type="entry name" value="PLP-dependent transferases"/>
    <property type="match status" value="1"/>
</dbReference>
<comment type="similarity">
    <text evidence="2">Belongs to the class-V pyridoxal-phosphate-dependent aminotransferase family. NifS/IscS subfamily.</text>
</comment>
<evidence type="ECO:0000259" key="9">
    <source>
        <dbReference type="Pfam" id="PF00266"/>
    </source>
</evidence>
<dbReference type="Gene3D" id="3.40.640.10">
    <property type="entry name" value="Type I PLP-dependent aspartate aminotransferase-like (Major domain)"/>
    <property type="match status" value="1"/>
</dbReference>
<dbReference type="RefSeq" id="WP_147133344.1">
    <property type="nucleotide sequence ID" value="NZ_BAABIJ010000001.1"/>
</dbReference>
<gene>
    <name evidence="10" type="ORF">LX16_0840</name>
</gene>
<accession>A0A562VBF0</accession>
<keyword evidence="11" id="KW-1185">Reference proteome</keyword>
<dbReference type="PIRSF" id="PIRSF005572">
    <property type="entry name" value="NifS"/>
    <property type="match status" value="1"/>
</dbReference>
<evidence type="ECO:0000256" key="3">
    <source>
        <dbReference type="ARBA" id="ARBA00022679"/>
    </source>
</evidence>
<comment type="catalytic activity">
    <reaction evidence="8">
        <text>(sulfur carrier)-H + L-cysteine = (sulfur carrier)-SH + L-alanine</text>
        <dbReference type="Rhea" id="RHEA:43892"/>
        <dbReference type="Rhea" id="RHEA-COMP:14737"/>
        <dbReference type="Rhea" id="RHEA-COMP:14739"/>
        <dbReference type="ChEBI" id="CHEBI:29917"/>
        <dbReference type="ChEBI" id="CHEBI:35235"/>
        <dbReference type="ChEBI" id="CHEBI:57972"/>
        <dbReference type="ChEBI" id="CHEBI:64428"/>
        <dbReference type="EC" id="2.8.1.7"/>
    </reaction>
</comment>
<evidence type="ECO:0000313" key="11">
    <source>
        <dbReference type="Proteomes" id="UP000321617"/>
    </source>
</evidence>
<dbReference type="InterPro" id="IPR015421">
    <property type="entry name" value="PyrdxlP-dep_Trfase_major"/>
</dbReference>
<sequence length="377" mass="39521">MTSVYLDSAGATPLHPVAVQALDVATADGWADPGKLYGQGRRARQLLDAARQSVAETLGARPDEVSFTPNGSQALHAAVLGGLAANRRRGETFVHSDVEHSAVLHAAEWHRSGGGETVGVGVNRYGRVDEDRFAAAVARPGVALAAVQSANHEVGTRQPVTRLAELAGDVPLLVDAAQTLGHEPVPSGWSMLTGSARKWGGPSGVGILVVRKGTRWRSPWPSGTGEPASPGGLHLPAVVAAAASLRAVAAEAAAEDARLRRLTDLVRRRAADIPYLEVVGDPDDRLARIVTLSYPFEDGEPLLSALDRAGFEVSAGSSCTAATLRPSHVLEAMGVLSHGNIRVSLHRGITEADVERFTRVLPRVVAELRDAGDVADL</sequence>
<dbReference type="OrthoDB" id="9808002at2"/>
<dbReference type="Gene3D" id="3.90.1150.10">
    <property type="entry name" value="Aspartate Aminotransferase, domain 1"/>
    <property type="match status" value="1"/>
</dbReference>
<keyword evidence="5" id="KW-0663">Pyridoxal phosphate</keyword>
<evidence type="ECO:0000256" key="7">
    <source>
        <dbReference type="ARBA" id="ARBA00023014"/>
    </source>
</evidence>
<proteinExistence type="inferred from homology"/>
<protein>
    <submittedName>
        <fullName evidence="10">Cysteine desulfurase</fullName>
    </submittedName>
</protein>
<keyword evidence="7" id="KW-0411">Iron-sulfur</keyword>
<dbReference type="InterPro" id="IPR015424">
    <property type="entry name" value="PyrdxlP-dep_Trfase"/>
</dbReference>
<dbReference type="Proteomes" id="UP000321617">
    <property type="component" value="Unassembled WGS sequence"/>
</dbReference>
<evidence type="ECO:0000256" key="2">
    <source>
        <dbReference type="ARBA" id="ARBA00006490"/>
    </source>
</evidence>
<dbReference type="InterPro" id="IPR015422">
    <property type="entry name" value="PyrdxlP-dep_Trfase_small"/>
</dbReference>
<keyword evidence="4" id="KW-0479">Metal-binding</keyword>
<evidence type="ECO:0000256" key="8">
    <source>
        <dbReference type="ARBA" id="ARBA00050776"/>
    </source>
</evidence>
<dbReference type="PANTHER" id="PTHR11601">
    <property type="entry name" value="CYSTEINE DESULFURYLASE FAMILY MEMBER"/>
    <property type="match status" value="1"/>
</dbReference>
<keyword evidence="3" id="KW-0808">Transferase</keyword>
<dbReference type="InterPro" id="IPR016454">
    <property type="entry name" value="Cysteine_dSase"/>
</dbReference>
<dbReference type="PANTHER" id="PTHR11601:SF34">
    <property type="entry name" value="CYSTEINE DESULFURASE"/>
    <property type="match status" value="1"/>
</dbReference>
<dbReference type="GO" id="GO:0051536">
    <property type="term" value="F:iron-sulfur cluster binding"/>
    <property type="evidence" value="ECO:0007669"/>
    <property type="project" value="UniProtKB-KW"/>
</dbReference>
<dbReference type="Pfam" id="PF00266">
    <property type="entry name" value="Aminotran_5"/>
    <property type="match status" value="1"/>
</dbReference>
<dbReference type="InterPro" id="IPR000192">
    <property type="entry name" value="Aminotrans_V_dom"/>
</dbReference>
<dbReference type="AlphaFoldDB" id="A0A562VBF0"/>
<organism evidence="10 11">
    <name type="scientific">Stackebrandtia albiflava</name>
    <dbReference type="NCBI Taxonomy" id="406432"/>
    <lineage>
        <taxon>Bacteria</taxon>
        <taxon>Bacillati</taxon>
        <taxon>Actinomycetota</taxon>
        <taxon>Actinomycetes</taxon>
        <taxon>Glycomycetales</taxon>
        <taxon>Glycomycetaceae</taxon>
        <taxon>Stackebrandtia</taxon>
    </lineage>
</organism>
<feature type="domain" description="Aminotransferase class V" evidence="9">
    <location>
        <begin position="4"/>
        <end position="357"/>
    </location>
</feature>
<evidence type="ECO:0000256" key="1">
    <source>
        <dbReference type="ARBA" id="ARBA00001933"/>
    </source>
</evidence>
<dbReference type="GO" id="GO:0046872">
    <property type="term" value="F:metal ion binding"/>
    <property type="evidence" value="ECO:0007669"/>
    <property type="project" value="UniProtKB-KW"/>
</dbReference>
<evidence type="ECO:0000256" key="5">
    <source>
        <dbReference type="ARBA" id="ARBA00022898"/>
    </source>
</evidence>
<evidence type="ECO:0000256" key="4">
    <source>
        <dbReference type="ARBA" id="ARBA00022723"/>
    </source>
</evidence>
<name>A0A562VBF0_9ACTN</name>
<evidence type="ECO:0000256" key="6">
    <source>
        <dbReference type="ARBA" id="ARBA00023004"/>
    </source>
</evidence>
<comment type="caution">
    <text evidence="10">The sequence shown here is derived from an EMBL/GenBank/DDBJ whole genome shotgun (WGS) entry which is preliminary data.</text>
</comment>
<dbReference type="EMBL" id="VLLL01000005">
    <property type="protein sequence ID" value="TWJ15141.1"/>
    <property type="molecule type" value="Genomic_DNA"/>
</dbReference>